<evidence type="ECO:0000313" key="2">
    <source>
        <dbReference type="Proteomes" id="UP000018208"/>
    </source>
</evidence>
<dbReference type="GeneID" id="94294302"/>
<protein>
    <submittedName>
        <fullName evidence="1">Calmodulin</fullName>
    </submittedName>
</protein>
<dbReference type="RefSeq" id="XP_067767706.1">
    <property type="nucleotide sequence ID" value="XM_067904224.1"/>
</dbReference>
<accession>A0A9P8LYU6</accession>
<gene>
    <name evidence="1" type="ORF">SS50377_20279</name>
</gene>
<reference evidence="1 2" key="1">
    <citation type="journal article" date="2014" name="PLoS Genet.">
        <title>The Genome of Spironucleus salmonicida Highlights a Fish Pathogen Adapted to Fluctuating Environments.</title>
        <authorList>
            <person name="Xu F."/>
            <person name="Jerlstrom-Hultqvist J."/>
            <person name="Einarsson E."/>
            <person name="Astvaldsson A."/>
            <person name="Svard S.G."/>
            <person name="Andersson J.O."/>
        </authorList>
    </citation>
    <scope>NUCLEOTIDE SEQUENCE [LARGE SCALE GENOMIC DNA]</scope>
    <source>
        <strain evidence="1 2">ATCC 50377</strain>
    </source>
</reference>
<dbReference type="Proteomes" id="UP000018208">
    <property type="component" value="Unassembled WGS sequence"/>
</dbReference>
<comment type="caution">
    <text evidence="1">The sequence shown here is derived from an EMBL/GenBank/DDBJ whole genome shotgun (WGS) entry which is preliminary data.</text>
</comment>
<dbReference type="AlphaFoldDB" id="A0A9P8LYU6"/>
<dbReference type="InterPro" id="IPR011992">
    <property type="entry name" value="EF-hand-dom_pair"/>
</dbReference>
<dbReference type="KEGG" id="ssao:94294302"/>
<dbReference type="Gene3D" id="1.10.238.10">
    <property type="entry name" value="EF-hand"/>
    <property type="match status" value="1"/>
</dbReference>
<dbReference type="SUPFAM" id="SSF47473">
    <property type="entry name" value="EF-hand"/>
    <property type="match status" value="1"/>
</dbReference>
<evidence type="ECO:0000313" key="1">
    <source>
        <dbReference type="EMBL" id="KAH0576933.1"/>
    </source>
</evidence>
<proteinExistence type="predicted"/>
<dbReference type="EMBL" id="AUWU02000001">
    <property type="protein sequence ID" value="KAH0576933.1"/>
    <property type="molecule type" value="Genomic_DNA"/>
</dbReference>
<keyword evidence="2" id="KW-1185">Reference proteome</keyword>
<name>A0A9P8LYU6_9EUKA</name>
<sequence length="260" mass="30011">MFLTPDKLASKARKSSGTLLLKNIFTYFSYRMMKLFNLRGSPKILISLNASIALSAEFSELKRIRKRLFPYDLIQIGRSTQYISSQSMSDVSDTFEYAVIISLHIYNNIQYLFYSEMDELKDDASHLFSSMIGATYGKVAIVDLRDITSQEGKDVERDMYRNLIRLCDPNHTKHLTINQLTRLLYIIRYSDFTNVLTVLFYALDLDLNGYLAMDQVLNCLSQLKFVVNNEEQDLISAIVVNPSQVKVTEFLAIIQELRNF</sequence>
<organism evidence="1 2">
    <name type="scientific">Spironucleus salmonicida</name>
    <dbReference type="NCBI Taxonomy" id="348837"/>
    <lineage>
        <taxon>Eukaryota</taxon>
        <taxon>Metamonada</taxon>
        <taxon>Diplomonadida</taxon>
        <taxon>Hexamitidae</taxon>
        <taxon>Hexamitinae</taxon>
        <taxon>Spironucleus</taxon>
    </lineage>
</organism>